<evidence type="ECO:0000313" key="2">
    <source>
        <dbReference type="Proteomes" id="UP001472677"/>
    </source>
</evidence>
<evidence type="ECO:0008006" key="3">
    <source>
        <dbReference type="Google" id="ProtNLM"/>
    </source>
</evidence>
<sequence length="325" mass="36823">MLESKGLCELEVRQVAGNQVLIDFDREELFSQCLNWEWEWLSEFFSEIVRWNEEFNPHSRISWVSIQGVPIFAWNNFTFNNLLNCRGVILLLEDEEILGRGFSVKRAKILTNSLDFIEENVSLSCNGSCFTIKIREFNEGGWTSSVVDGFCVKKGDSINSLVKMVGSERRSPVGSSRSLPTKSKSVQFWNAEGFVYSRVDGGVVNESVLEPSNVLMKEDSSGGCSVYKESLTEVDFVLRRDKNYDARQVNIPHEIEPFFLVMRASVLDSSDSGFASCHAEKQLVLCRVAASFDHSHEEIATAQRVRGCFFTLHGLQLYFGTIEFP</sequence>
<gene>
    <name evidence="1" type="ORF">V6N12_028097</name>
</gene>
<proteinExistence type="predicted"/>
<accession>A0ABR2F4V9</accession>
<reference evidence="1 2" key="1">
    <citation type="journal article" date="2024" name="G3 (Bethesda)">
        <title>Genome assembly of Hibiscus sabdariffa L. provides insights into metabolisms of medicinal natural products.</title>
        <authorList>
            <person name="Kim T."/>
        </authorList>
    </citation>
    <scope>NUCLEOTIDE SEQUENCE [LARGE SCALE GENOMIC DNA]</scope>
    <source>
        <strain evidence="1">TK-2024</strain>
        <tissue evidence="1">Old leaves</tissue>
    </source>
</reference>
<protein>
    <recommendedName>
        <fullName evidence="3">DUF4283 domain-containing protein</fullName>
    </recommendedName>
</protein>
<organism evidence="1 2">
    <name type="scientific">Hibiscus sabdariffa</name>
    <name type="common">roselle</name>
    <dbReference type="NCBI Taxonomy" id="183260"/>
    <lineage>
        <taxon>Eukaryota</taxon>
        <taxon>Viridiplantae</taxon>
        <taxon>Streptophyta</taxon>
        <taxon>Embryophyta</taxon>
        <taxon>Tracheophyta</taxon>
        <taxon>Spermatophyta</taxon>
        <taxon>Magnoliopsida</taxon>
        <taxon>eudicotyledons</taxon>
        <taxon>Gunneridae</taxon>
        <taxon>Pentapetalae</taxon>
        <taxon>rosids</taxon>
        <taxon>malvids</taxon>
        <taxon>Malvales</taxon>
        <taxon>Malvaceae</taxon>
        <taxon>Malvoideae</taxon>
        <taxon>Hibiscus</taxon>
    </lineage>
</organism>
<dbReference type="EMBL" id="JBBPBM010000008">
    <property type="protein sequence ID" value="KAK8572034.1"/>
    <property type="molecule type" value="Genomic_DNA"/>
</dbReference>
<name>A0ABR2F4V9_9ROSI</name>
<comment type="caution">
    <text evidence="1">The sequence shown here is derived from an EMBL/GenBank/DDBJ whole genome shotgun (WGS) entry which is preliminary data.</text>
</comment>
<dbReference type="PANTHER" id="PTHR34427:SF5">
    <property type="entry name" value="DUF4283 DOMAIN-CONTAINING PROTEIN"/>
    <property type="match status" value="1"/>
</dbReference>
<dbReference type="Proteomes" id="UP001472677">
    <property type="component" value="Unassembled WGS sequence"/>
</dbReference>
<dbReference type="PANTHER" id="PTHR34427">
    <property type="entry name" value="DUF4283 DOMAIN PROTEIN"/>
    <property type="match status" value="1"/>
</dbReference>
<keyword evidence="2" id="KW-1185">Reference proteome</keyword>
<evidence type="ECO:0000313" key="1">
    <source>
        <dbReference type="EMBL" id="KAK8572034.1"/>
    </source>
</evidence>